<evidence type="ECO:0000259" key="1">
    <source>
        <dbReference type="Pfam" id="PF13349"/>
    </source>
</evidence>
<dbReference type="InterPro" id="IPR025164">
    <property type="entry name" value="Toastrack_DUF4097"/>
</dbReference>
<organism evidence="2 3">
    <name type="scientific">Algoriphagus aquaeductus</name>
    <dbReference type="NCBI Taxonomy" id="475299"/>
    <lineage>
        <taxon>Bacteria</taxon>
        <taxon>Pseudomonadati</taxon>
        <taxon>Bacteroidota</taxon>
        <taxon>Cytophagia</taxon>
        <taxon>Cytophagales</taxon>
        <taxon>Cyclobacteriaceae</taxon>
        <taxon>Algoriphagus</taxon>
    </lineage>
</organism>
<evidence type="ECO:0000313" key="2">
    <source>
        <dbReference type="EMBL" id="PZV81559.1"/>
    </source>
</evidence>
<keyword evidence="3" id="KW-1185">Reference proteome</keyword>
<dbReference type="AlphaFoldDB" id="A0A326RN64"/>
<accession>A0A326RN64</accession>
<evidence type="ECO:0000313" key="3">
    <source>
        <dbReference type="Proteomes" id="UP000248917"/>
    </source>
</evidence>
<dbReference type="EMBL" id="QKTX01000010">
    <property type="protein sequence ID" value="PZV81559.1"/>
    <property type="molecule type" value="Genomic_DNA"/>
</dbReference>
<reference evidence="2 3" key="1">
    <citation type="submission" date="2018-06" db="EMBL/GenBank/DDBJ databases">
        <title>Genomic Encyclopedia of Archaeal and Bacterial Type Strains, Phase II (KMG-II): from individual species to whole genera.</title>
        <authorList>
            <person name="Goeker M."/>
        </authorList>
    </citation>
    <scope>NUCLEOTIDE SEQUENCE [LARGE SCALE GENOMIC DNA]</scope>
    <source>
        <strain evidence="2 3">T4</strain>
    </source>
</reference>
<dbReference type="Proteomes" id="UP000248917">
    <property type="component" value="Unassembled WGS sequence"/>
</dbReference>
<dbReference type="Gene3D" id="2.160.20.120">
    <property type="match status" value="1"/>
</dbReference>
<dbReference type="RefSeq" id="WP_111393545.1">
    <property type="nucleotide sequence ID" value="NZ_QKTX01000010.1"/>
</dbReference>
<gene>
    <name evidence="2" type="ORF">CLV31_11091</name>
</gene>
<sequence length="312" mass="33809">MKIRIVWLLFFVPLFIFSCNLDQVRDQQVNLEVDYLTYLEINPGGLEVRIIGDESVNGTVIESKITRENEFSPLLRVNRQFGRIVLDLDNIRNNVNPTSGYIEIRSSENFEWKVVGGSNKISILNLDAKRIQVEQKSGEIALENIWAEEILISQDAGIFTGSKLESANFFLNLLGGSGTIQNCKGTTGVFTEGGRVTVQDVGTMNLAAANSPGGLVSLQNVELLRAASAGRGEVRGENVGLANRVELNAAGGKVGLNTPTDISGYGYLFNLSPGSVSIGEKTFNSSVSEFSDGQPLLFGSIYSGSVSVKRSF</sequence>
<dbReference type="Pfam" id="PF13349">
    <property type="entry name" value="DUF4097"/>
    <property type="match status" value="1"/>
</dbReference>
<dbReference type="PROSITE" id="PS51257">
    <property type="entry name" value="PROKAR_LIPOPROTEIN"/>
    <property type="match status" value="1"/>
</dbReference>
<name>A0A326RN64_9BACT</name>
<feature type="domain" description="DUF4097" evidence="1">
    <location>
        <begin position="128"/>
        <end position="282"/>
    </location>
</feature>
<proteinExistence type="predicted"/>
<comment type="caution">
    <text evidence="2">The sequence shown here is derived from an EMBL/GenBank/DDBJ whole genome shotgun (WGS) entry which is preliminary data.</text>
</comment>
<protein>
    <submittedName>
        <fullName evidence="2">Putative adhesin</fullName>
    </submittedName>
</protein>